<dbReference type="AlphaFoldDB" id="A0A518B365"/>
<protein>
    <submittedName>
        <fullName evidence="3">Uncharacterized protein</fullName>
    </submittedName>
</protein>
<sequence length="140" mass="15317">MSDHQQPGTTPTTSVASSGRAGNPYTPPSSRSVWSGGDSSIRFLRWQAIPALVCFLSALVGVWWVFLGVTILLGPDVGHGYEKEDALVTIIATCLPKILFMGYAGVLWLKGANRWAVLAMLGWWFTSASLSYLIDPFWRP</sequence>
<evidence type="ECO:0000256" key="1">
    <source>
        <dbReference type="SAM" id="MobiDB-lite"/>
    </source>
</evidence>
<dbReference type="Proteomes" id="UP000317093">
    <property type="component" value="Chromosome"/>
</dbReference>
<feature type="compositionally biased region" description="Polar residues" evidence="1">
    <location>
        <begin position="1"/>
        <end position="17"/>
    </location>
</feature>
<feature type="region of interest" description="Disordered" evidence="1">
    <location>
        <begin position="1"/>
        <end position="35"/>
    </location>
</feature>
<keyword evidence="2" id="KW-0812">Transmembrane</keyword>
<feature type="transmembrane region" description="Helical" evidence="2">
    <location>
        <begin position="49"/>
        <end position="74"/>
    </location>
</feature>
<feature type="transmembrane region" description="Helical" evidence="2">
    <location>
        <begin position="86"/>
        <end position="108"/>
    </location>
</feature>
<evidence type="ECO:0000256" key="2">
    <source>
        <dbReference type="SAM" id="Phobius"/>
    </source>
</evidence>
<name>A0A518B365_9BACT</name>
<dbReference type="RefSeq" id="WP_145257981.1">
    <property type="nucleotide sequence ID" value="NZ_CP036279.1"/>
</dbReference>
<organism evidence="3 4">
    <name type="scientific">Kolteria novifilia</name>
    <dbReference type="NCBI Taxonomy" id="2527975"/>
    <lineage>
        <taxon>Bacteria</taxon>
        <taxon>Pseudomonadati</taxon>
        <taxon>Planctomycetota</taxon>
        <taxon>Planctomycetia</taxon>
        <taxon>Kolteriales</taxon>
        <taxon>Kolteriaceae</taxon>
        <taxon>Kolteria</taxon>
    </lineage>
</organism>
<gene>
    <name evidence="3" type="ORF">Pan216_22380</name>
</gene>
<evidence type="ECO:0000313" key="3">
    <source>
        <dbReference type="EMBL" id="QDU61382.1"/>
    </source>
</evidence>
<evidence type="ECO:0000313" key="4">
    <source>
        <dbReference type="Proteomes" id="UP000317093"/>
    </source>
</evidence>
<keyword evidence="4" id="KW-1185">Reference proteome</keyword>
<keyword evidence="2" id="KW-0472">Membrane</keyword>
<keyword evidence="2" id="KW-1133">Transmembrane helix</keyword>
<dbReference type="KEGG" id="knv:Pan216_22380"/>
<feature type="transmembrane region" description="Helical" evidence="2">
    <location>
        <begin position="115"/>
        <end position="134"/>
    </location>
</feature>
<proteinExistence type="predicted"/>
<reference evidence="3 4" key="1">
    <citation type="submission" date="2019-02" db="EMBL/GenBank/DDBJ databases">
        <title>Deep-cultivation of Planctomycetes and their phenomic and genomic characterization uncovers novel biology.</title>
        <authorList>
            <person name="Wiegand S."/>
            <person name="Jogler M."/>
            <person name="Boedeker C."/>
            <person name="Pinto D."/>
            <person name="Vollmers J."/>
            <person name="Rivas-Marin E."/>
            <person name="Kohn T."/>
            <person name="Peeters S.H."/>
            <person name="Heuer A."/>
            <person name="Rast P."/>
            <person name="Oberbeckmann S."/>
            <person name="Bunk B."/>
            <person name="Jeske O."/>
            <person name="Meyerdierks A."/>
            <person name="Storesund J.E."/>
            <person name="Kallscheuer N."/>
            <person name="Luecker S."/>
            <person name="Lage O.M."/>
            <person name="Pohl T."/>
            <person name="Merkel B.J."/>
            <person name="Hornburger P."/>
            <person name="Mueller R.-W."/>
            <person name="Bruemmer F."/>
            <person name="Labrenz M."/>
            <person name="Spormann A.M."/>
            <person name="Op den Camp H."/>
            <person name="Overmann J."/>
            <person name="Amann R."/>
            <person name="Jetten M.S.M."/>
            <person name="Mascher T."/>
            <person name="Medema M.H."/>
            <person name="Devos D.P."/>
            <person name="Kaster A.-K."/>
            <person name="Ovreas L."/>
            <person name="Rohde M."/>
            <person name="Galperin M.Y."/>
            <person name="Jogler C."/>
        </authorList>
    </citation>
    <scope>NUCLEOTIDE SEQUENCE [LARGE SCALE GENOMIC DNA]</scope>
    <source>
        <strain evidence="3 4">Pan216</strain>
    </source>
</reference>
<accession>A0A518B365</accession>
<dbReference type="EMBL" id="CP036279">
    <property type="protein sequence ID" value="QDU61382.1"/>
    <property type="molecule type" value="Genomic_DNA"/>
</dbReference>